<evidence type="ECO:0000256" key="6">
    <source>
        <dbReference type="RuleBase" id="RU362057"/>
    </source>
</evidence>
<dbReference type="GO" id="GO:0080044">
    <property type="term" value="F:quercetin 7-O-glucosyltransferase activity"/>
    <property type="evidence" value="ECO:0007669"/>
    <property type="project" value="TreeGrafter"/>
</dbReference>
<dbReference type="GO" id="GO:0080043">
    <property type="term" value="F:quercetin 3-O-glucosyltransferase activity"/>
    <property type="evidence" value="ECO:0007669"/>
    <property type="project" value="TreeGrafter"/>
</dbReference>
<dbReference type="InterPro" id="IPR002213">
    <property type="entry name" value="UDP_glucos_trans"/>
</dbReference>
<comment type="caution">
    <text evidence="7">The sequence shown here is derived from an EMBL/GenBank/DDBJ whole genome shotgun (WGS) entry which is preliminary data.</text>
</comment>
<evidence type="ECO:0000256" key="2">
    <source>
        <dbReference type="ARBA" id="ARBA00009995"/>
    </source>
</evidence>
<dbReference type="EC" id="2.4.1.-" evidence="6"/>
<dbReference type="PANTHER" id="PTHR11926">
    <property type="entry name" value="GLUCOSYL/GLUCURONOSYL TRANSFERASES"/>
    <property type="match status" value="1"/>
</dbReference>
<evidence type="ECO:0000313" key="8">
    <source>
        <dbReference type="Proteomes" id="UP001164929"/>
    </source>
</evidence>
<evidence type="ECO:0000313" key="7">
    <source>
        <dbReference type="EMBL" id="KAJ6986392.1"/>
    </source>
</evidence>
<sequence>MLRIGKRLVNKGLHVTLATTEFTVTACSNLPPSTPRVQVCFFSDGQSLNYDRMANYESYKKSLAKFGTINLSNLIKEHFPSNGHKKLSCIITNPFLTWVADVAINHGIPCAMFWIQPCSLYAIYYRFYNKLNSFPTLTDPDMSVELPGLPLLHTEDLPSYVLPSILFGSLPKMFSEMFQNMKRYKWVLGNSFFGLEKDAIESMADLCPISPLGPLVPPSLLGEDEDHDRGVEMWKAEDTCIEWLNKEAPSSVIYVSFGSVVVLSAKQMECIAKALKNSNSPFIWVVKQPDLPEPDGAGQLPLGFLEETKDQGVIVSWSPQTKVLAHPAIACFITHCGWNSVLETISAGVPVIAYPKWSDQPTNAKLIVDVFRIGLRLRANQDGIVSNEEVERCIREIMDGPKCVELKSNARELRIAAREAVAGGGSSDKNILLFVDEIIESCVQLKHAM</sequence>
<dbReference type="AlphaFoldDB" id="A0AAD6QBW0"/>
<reference evidence="7" key="1">
    <citation type="journal article" date="2023" name="Mol. Ecol. Resour.">
        <title>Chromosome-level genome assembly of a triploid poplar Populus alba 'Berolinensis'.</title>
        <authorList>
            <person name="Chen S."/>
            <person name="Yu Y."/>
            <person name="Wang X."/>
            <person name="Wang S."/>
            <person name="Zhang T."/>
            <person name="Zhou Y."/>
            <person name="He R."/>
            <person name="Meng N."/>
            <person name="Wang Y."/>
            <person name="Liu W."/>
            <person name="Liu Z."/>
            <person name="Liu J."/>
            <person name="Guo Q."/>
            <person name="Huang H."/>
            <person name="Sederoff R.R."/>
            <person name="Wang G."/>
            <person name="Qu G."/>
            <person name="Chen S."/>
        </authorList>
    </citation>
    <scope>NUCLEOTIDE SEQUENCE</scope>
    <source>
        <strain evidence="7">SC-2020</strain>
    </source>
</reference>
<name>A0AAD6QBW0_9ROSI</name>
<dbReference type="Proteomes" id="UP001164929">
    <property type="component" value="Chromosome 9"/>
</dbReference>
<keyword evidence="5" id="KW-0328">Glycosyltransferase</keyword>
<dbReference type="FunFam" id="3.40.50.2000:FF:000019">
    <property type="entry name" value="Glycosyltransferase"/>
    <property type="match status" value="1"/>
</dbReference>
<gene>
    <name evidence="7" type="ORF">NC653_024087</name>
</gene>
<dbReference type="Pfam" id="PF00201">
    <property type="entry name" value="UDPGT"/>
    <property type="match status" value="1"/>
</dbReference>
<dbReference type="Gene3D" id="3.40.50.2000">
    <property type="entry name" value="Glycogen Phosphorylase B"/>
    <property type="match status" value="2"/>
</dbReference>
<keyword evidence="3 5" id="KW-0808">Transferase</keyword>
<protein>
    <recommendedName>
        <fullName evidence="6">Glycosyltransferase</fullName>
        <ecNumber evidence="6">2.4.1.-</ecNumber>
    </recommendedName>
</protein>
<evidence type="ECO:0000256" key="3">
    <source>
        <dbReference type="ARBA" id="ARBA00022679"/>
    </source>
</evidence>
<evidence type="ECO:0000256" key="4">
    <source>
        <dbReference type="ARBA" id="ARBA00047606"/>
    </source>
</evidence>
<dbReference type="InterPro" id="IPR035595">
    <property type="entry name" value="UDP_glycos_trans_CS"/>
</dbReference>
<organism evidence="7 8">
    <name type="scientific">Populus alba x Populus x berolinensis</name>
    <dbReference type="NCBI Taxonomy" id="444605"/>
    <lineage>
        <taxon>Eukaryota</taxon>
        <taxon>Viridiplantae</taxon>
        <taxon>Streptophyta</taxon>
        <taxon>Embryophyta</taxon>
        <taxon>Tracheophyta</taxon>
        <taxon>Spermatophyta</taxon>
        <taxon>Magnoliopsida</taxon>
        <taxon>eudicotyledons</taxon>
        <taxon>Gunneridae</taxon>
        <taxon>Pentapetalae</taxon>
        <taxon>rosids</taxon>
        <taxon>fabids</taxon>
        <taxon>Malpighiales</taxon>
        <taxon>Salicaceae</taxon>
        <taxon>Saliceae</taxon>
        <taxon>Populus</taxon>
    </lineage>
</organism>
<dbReference type="CDD" id="cd03784">
    <property type="entry name" value="GT1_Gtf-like"/>
    <property type="match status" value="1"/>
</dbReference>
<dbReference type="SUPFAM" id="SSF53756">
    <property type="entry name" value="UDP-Glycosyltransferase/glycogen phosphorylase"/>
    <property type="match status" value="1"/>
</dbReference>
<dbReference type="PANTHER" id="PTHR11926:SF1441">
    <property type="entry name" value="GLYCOSYLTRANSFERASE"/>
    <property type="match status" value="1"/>
</dbReference>
<accession>A0AAD6QBW0</accession>
<comment type="catalytic activity">
    <reaction evidence="4">
        <text>an anthocyanidin + UDP-alpha-D-glucose + H(+) = an anthocyanidin 3-O-beta-D-glucoside + UDP</text>
        <dbReference type="Rhea" id="RHEA:20093"/>
        <dbReference type="ChEBI" id="CHEBI:15378"/>
        <dbReference type="ChEBI" id="CHEBI:16307"/>
        <dbReference type="ChEBI" id="CHEBI:58223"/>
        <dbReference type="ChEBI" id="CHEBI:58885"/>
        <dbReference type="ChEBI" id="CHEBI:143576"/>
        <dbReference type="EC" id="2.4.1.115"/>
    </reaction>
</comment>
<dbReference type="GO" id="GO:0047213">
    <property type="term" value="F:anthocyanidin 3-O-glucosyltransferase activity"/>
    <property type="evidence" value="ECO:0007669"/>
    <property type="project" value="UniProtKB-EC"/>
</dbReference>
<evidence type="ECO:0000256" key="1">
    <source>
        <dbReference type="ARBA" id="ARBA00004935"/>
    </source>
</evidence>
<evidence type="ECO:0000256" key="5">
    <source>
        <dbReference type="RuleBase" id="RU003718"/>
    </source>
</evidence>
<comment type="similarity">
    <text evidence="2 5">Belongs to the UDP-glycosyltransferase family.</text>
</comment>
<dbReference type="PROSITE" id="PS00375">
    <property type="entry name" value="UDPGT"/>
    <property type="match status" value="1"/>
</dbReference>
<dbReference type="EMBL" id="JAQIZT010000009">
    <property type="protein sequence ID" value="KAJ6986392.1"/>
    <property type="molecule type" value="Genomic_DNA"/>
</dbReference>
<proteinExistence type="inferred from homology"/>
<comment type="pathway">
    <text evidence="1">Pigment biosynthesis; anthocyanin biosynthesis.</text>
</comment>
<keyword evidence="8" id="KW-1185">Reference proteome</keyword>